<dbReference type="GO" id="GO:0031177">
    <property type="term" value="F:phosphopantetheine binding"/>
    <property type="evidence" value="ECO:0007669"/>
    <property type="project" value="TreeGrafter"/>
</dbReference>
<comment type="caution">
    <text evidence="4">The sequence shown here is derived from an EMBL/GenBank/DDBJ whole genome shotgun (WGS) entry which is preliminary data.</text>
</comment>
<name>A0A4Z0KDX2_BREAU</name>
<dbReference type="Gene3D" id="3.30.559.10">
    <property type="entry name" value="Chloramphenicol acetyltransferase-like domain"/>
    <property type="match status" value="1"/>
</dbReference>
<gene>
    <name evidence="4" type="ORF">EB834_18650</name>
</gene>
<dbReference type="Gene3D" id="3.40.50.12780">
    <property type="entry name" value="N-terminal domain of ligase-like"/>
    <property type="match status" value="1"/>
</dbReference>
<dbReference type="InterPro" id="IPR042099">
    <property type="entry name" value="ANL_N_sf"/>
</dbReference>
<dbReference type="NCBIfam" id="TIGR01733">
    <property type="entry name" value="AA-adenyl-dom"/>
    <property type="match status" value="1"/>
</dbReference>
<evidence type="ECO:0000256" key="1">
    <source>
        <dbReference type="ARBA" id="ARBA00001957"/>
    </source>
</evidence>
<feature type="compositionally biased region" description="Polar residues" evidence="2">
    <location>
        <begin position="1"/>
        <end position="12"/>
    </location>
</feature>
<dbReference type="GO" id="GO:0003824">
    <property type="term" value="F:catalytic activity"/>
    <property type="evidence" value="ECO:0007669"/>
    <property type="project" value="InterPro"/>
</dbReference>
<dbReference type="InterPro" id="IPR000873">
    <property type="entry name" value="AMP-dep_synth/lig_dom"/>
</dbReference>
<dbReference type="Gene3D" id="3.30.300.30">
    <property type="match status" value="1"/>
</dbReference>
<dbReference type="EMBL" id="RHFF01000025">
    <property type="protein sequence ID" value="TGD36712.1"/>
    <property type="molecule type" value="Genomic_DNA"/>
</dbReference>
<dbReference type="GO" id="GO:0005737">
    <property type="term" value="C:cytoplasm"/>
    <property type="evidence" value="ECO:0007669"/>
    <property type="project" value="TreeGrafter"/>
</dbReference>
<dbReference type="GO" id="GO:0008610">
    <property type="term" value="P:lipid biosynthetic process"/>
    <property type="evidence" value="ECO:0007669"/>
    <property type="project" value="UniProtKB-ARBA"/>
</dbReference>
<dbReference type="InterPro" id="IPR023213">
    <property type="entry name" value="CAT-like_dom_sf"/>
</dbReference>
<dbReference type="Pfam" id="PF13193">
    <property type="entry name" value="AMP-binding_C"/>
    <property type="match status" value="1"/>
</dbReference>
<dbReference type="InterPro" id="IPR009081">
    <property type="entry name" value="PP-bd_ACP"/>
</dbReference>
<dbReference type="InterPro" id="IPR001242">
    <property type="entry name" value="Condensation_dom"/>
</dbReference>
<dbReference type="Proteomes" id="UP000297736">
    <property type="component" value="Unassembled WGS sequence"/>
</dbReference>
<evidence type="ECO:0000313" key="5">
    <source>
        <dbReference type="Proteomes" id="UP000297736"/>
    </source>
</evidence>
<dbReference type="Pfam" id="PF00550">
    <property type="entry name" value="PP-binding"/>
    <property type="match status" value="1"/>
</dbReference>
<dbReference type="Pfam" id="PF00501">
    <property type="entry name" value="AMP-binding"/>
    <property type="match status" value="1"/>
</dbReference>
<evidence type="ECO:0000259" key="3">
    <source>
        <dbReference type="PROSITE" id="PS50075"/>
    </source>
</evidence>
<dbReference type="SUPFAM" id="SSF47336">
    <property type="entry name" value="ACP-like"/>
    <property type="match status" value="1"/>
</dbReference>
<feature type="region of interest" description="Disordered" evidence="2">
    <location>
        <begin position="1"/>
        <end position="30"/>
    </location>
</feature>
<dbReference type="PROSITE" id="PS00455">
    <property type="entry name" value="AMP_BINDING"/>
    <property type="match status" value="1"/>
</dbReference>
<dbReference type="Gene3D" id="1.10.1200.10">
    <property type="entry name" value="ACP-like"/>
    <property type="match status" value="1"/>
</dbReference>
<organism evidence="4 5">
    <name type="scientific">Brevibacterium aurantiacum</name>
    <dbReference type="NCBI Taxonomy" id="273384"/>
    <lineage>
        <taxon>Bacteria</taxon>
        <taxon>Bacillati</taxon>
        <taxon>Actinomycetota</taxon>
        <taxon>Actinomycetes</taxon>
        <taxon>Micrococcales</taxon>
        <taxon>Brevibacteriaceae</taxon>
        <taxon>Brevibacterium</taxon>
    </lineage>
</organism>
<proteinExistence type="predicted"/>
<comment type="cofactor">
    <cofactor evidence="1">
        <name>pantetheine 4'-phosphate</name>
        <dbReference type="ChEBI" id="CHEBI:47942"/>
    </cofactor>
</comment>
<dbReference type="InterPro" id="IPR025110">
    <property type="entry name" value="AMP-bd_C"/>
</dbReference>
<dbReference type="InterPro" id="IPR045851">
    <property type="entry name" value="AMP-bd_C_sf"/>
</dbReference>
<dbReference type="InterPro" id="IPR036736">
    <property type="entry name" value="ACP-like_sf"/>
</dbReference>
<reference evidence="4 5" key="1">
    <citation type="submission" date="2018-10" db="EMBL/GenBank/DDBJ databases">
        <title>Brevibacterium genomes from Austrain hard cheese rinds.</title>
        <authorList>
            <person name="Anast J.M."/>
            <person name="Dzieciol M."/>
            <person name="Schultz D.L."/>
            <person name="Mann E."/>
            <person name="Wagner M."/>
            <person name="Schmitz-Esser S."/>
        </authorList>
    </citation>
    <scope>NUCLEOTIDE SEQUENCE [LARGE SCALE GENOMIC DNA]</scope>
    <source>
        <strain evidence="4 5">L261</strain>
    </source>
</reference>
<evidence type="ECO:0000313" key="4">
    <source>
        <dbReference type="EMBL" id="TGD36712.1"/>
    </source>
</evidence>
<feature type="domain" description="Carrier" evidence="3">
    <location>
        <begin position="552"/>
        <end position="628"/>
    </location>
</feature>
<dbReference type="PANTHER" id="PTHR45527:SF1">
    <property type="entry name" value="FATTY ACID SYNTHASE"/>
    <property type="match status" value="1"/>
</dbReference>
<accession>A0A4Z0KDX2</accession>
<sequence>MPWTTSTITGPTSARCRPEAAHPAETANQRRKTIMTTQTHTLWTLFQQRTELHPERVCVSDAAGEHTYREVGAASESMAAALEQVGVGRGDFVIVCSTPSADFLTAVLACFRLGAVYVPVDPTIPDERLTSIVADIRPAAVVTDREAVSVAASIAAPHIVVGSVPTATARASYIGDGSDIAYVIYTSGSTGKPKGVLVTHNSVLHLVHATNREMELTPEDVWSVTHSYAFDVSVWEVWTALSNGGRMVMVPRATVRAADRLLDLLVEERVSVLSQTPTALYQLIAAEETASATAREAAVRYIVLAGEALDTARVQRWHEVRVMSPLLVNLYGITEGTVHVTYFDYTSEHRAEADGRSIVGDAFGQGELFLLDSDLQPVPVGEVGELYLSGPGVAAGYWGRPALTSTRFVACPWAPAAVMYRSGDLARQTPLGLEYLGRADKQVKIRGYRIELGEIQSVLDTQPGVRDSAVVVERTNEESSLELIAYVRPLPNSAPACPQDLRESLSRMLPDYMVPNAFVTVTDWPMNQNGKLDETALPRPTRRDRTGQALIEPRNASELAIVEAWREVLGITAIGVHDDFFQLGGDSMAAHRVARNLLPHGYIEARQVLQARQPALLAEMLSISKAHPKESDEQVLEHEATLTPTQRRFWYEQLEHPESAHLNVSVAFELSGKPDAERLREAIDACVQRREVLRTRIDLVDGDAHINVAPSTQESWEWRQVSARDDDEFGNAVAEVTERSFDLSRDPVFRAHLIEEGSRRCVLVLVMHHVIVDGWSLAALVDEISAAYRGDDAVVGPPGRSPVTM</sequence>
<protein>
    <submittedName>
        <fullName evidence="4">Amino acid adenylation domain-containing protein</fullName>
    </submittedName>
</protein>
<dbReference type="GO" id="GO:0043041">
    <property type="term" value="P:amino acid activation for nonribosomal peptide biosynthetic process"/>
    <property type="evidence" value="ECO:0007669"/>
    <property type="project" value="TreeGrafter"/>
</dbReference>
<dbReference type="Pfam" id="PF00668">
    <property type="entry name" value="Condensation"/>
    <property type="match status" value="1"/>
</dbReference>
<evidence type="ECO:0000256" key="2">
    <source>
        <dbReference type="SAM" id="MobiDB-lite"/>
    </source>
</evidence>
<dbReference type="InterPro" id="IPR020845">
    <property type="entry name" value="AMP-binding_CS"/>
</dbReference>
<dbReference type="AlphaFoldDB" id="A0A4Z0KDX2"/>
<dbReference type="PANTHER" id="PTHR45527">
    <property type="entry name" value="NONRIBOSOMAL PEPTIDE SYNTHETASE"/>
    <property type="match status" value="1"/>
</dbReference>
<dbReference type="PRINTS" id="PR00154">
    <property type="entry name" value="AMPBINDING"/>
</dbReference>
<dbReference type="GO" id="GO:0044550">
    <property type="term" value="P:secondary metabolite biosynthetic process"/>
    <property type="evidence" value="ECO:0007669"/>
    <property type="project" value="TreeGrafter"/>
</dbReference>
<dbReference type="PROSITE" id="PS50075">
    <property type="entry name" value="CARRIER"/>
    <property type="match status" value="1"/>
</dbReference>
<dbReference type="SUPFAM" id="SSF56801">
    <property type="entry name" value="Acetyl-CoA synthetase-like"/>
    <property type="match status" value="1"/>
</dbReference>
<dbReference type="SUPFAM" id="SSF52777">
    <property type="entry name" value="CoA-dependent acyltransferases"/>
    <property type="match status" value="1"/>
</dbReference>
<dbReference type="InterPro" id="IPR020459">
    <property type="entry name" value="AMP-binding"/>
</dbReference>
<dbReference type="InterPro" id="IPR010071">
    <property type="entry name" value="AA_adenyl_dom"/>
</dbReference>